<dbReference type="Pfam" id="PF00149">
    <property type="entry name" value="Metallophos"/>
    <property type="match status" value="1"/>
</dbReference>
<name>A0A0A1UCV8_ENTIV</name>
<dbReference type="Proteomes" id="UP000014680">
    <property type="component" value="Unassembled WGS sequence"/>
</dbReference>
<dbReference type="EMBL" id="KB206272">
    <property type="protein sequence ID" value="ELP93671.1"/>
    <property type="molecule type" value="Genomic_DNA"/>
</dbReference>
<dbReference type="OMA" id="MRITERP"/>
<evidence type="ECO:0000313" key="4">
    <source>
        <dbReference type="Proteomes" id="UP000014680"/>
    </source>
</evidence>
<dbReference type="RefSeq" id="XP_004260442.1">
    <property type="nucleotide sequence ID" value="XM_004260394.1"/>
</dbReference>
<dbReference type="PRINTS" id="PR00114">
    <property type="entry name" value="STPHPHTASE"/>
</dbReference>
<dbReference type="OrthoDB" id="5593063at2759"/>
<dbReference type="InterPro" id="IPR006186">
    <property type="entry name" value="Ser/Thr-sp_prot-phosphatase"/>
</dbReference>
<dbReference type="PROSITE" id="PS00125">
    <property type="entry name" value="SER_THR_PHOSPHATASE"/>
    <property type="match status" value="1"/>
</dbReference>
<keyword evidence="4" id="KW-1185">Reference proteome</keyword>
<dbReference type="SMART" id="SM00156">
    <property type="entry name" value="PP2Ac"/>
    <property type="match status" value="1"/>
</dbReference>
<evidence type="ECO:0000256" key="1">
    <source>
        <dbReference type="RuleBase" id="RU004273"/>
    </source>
</evidence>
<accession>A0A0A1UCV8</accession>
<comment type="catalytic activity">
    <reaction evidence="1">
        <text>O-phospho-L-threonyl-[protein] + H2O = L-threonyl-[protein] + phosphate</text>
        <dbReference type="Rhea" id="RHEA:47004"/>
        <dbReference type="Rhea" id="RHEA-COMP:11060"/>
        <dbReference type="Rhea" id="RHEA-COMP:11605"/>
        <dbReference type="ChEBI" id="CHEBI:15377"/>
        <dbReference type="ChEBI" id="CHEBI:30013"/>
        <dbReference type="ChEBI" id="CHEBI:43474"/>
        <dbReference type="ChEBI" id="CHEBI:61977"/>
        <dbReference type="EC" id="3.1.3.16"/>
    </reaction>
</comment>
<dbReference type="KEGG" id="eiv:EIN_005820"/>
<dbReference type="GeneID" id="14892641"/>
<dbReference type="Gene3D" id="3.60.21.10">
    <property type="match status" value="1"/>
</dbReference>
<comment type="similarity">
    <text evidence="1">Belongs to the PPP phosphatase family.</text>
</comment>
<dbReference type="AlphaFoldDB" id="A0A0A1UCV8"/>
<dbReference type="InterPro" id="IPR043360">
    <property type="entry name" value="PP2B"/>
</dbReference>
<reference evidence="3 4" key="1">
    <citation type="submission" date="2012-10" db="EMBL/GenBank/DDBJ databases">
        <authorList>
            <person name="Zafar N."/>
            <person name="Inman J."/>
            <person name="Hall N."/>
            <person name="Lorenzi H."/>
            <person name="Caler E."/>
        </authorList>
    </citation>
    <scope>NUCLEOTIDE SEQUENCE [LARGE SCALE GENOMIC DNA]</scope>
    <source>
        <strain evidence="3 4">IP1</strain>
    </source>
</reference>
<organism evidence="3 4">
    <name type="scientific">Entamoeba invadens IP1</name>
    <dbReference type="NCBI Taxonomy" id="370355"/>
    <lineage>
        <taxon>Eukaryota</taxon>
        <taxon>Amoebozoa</taxon>
        <taxon>Evosea</taxon>
        <taxon>Archamoebae</taxon>
        <taxon>Mastigamoebida</taxon>
        <taxon>Entamoebidae</taxon>
        <taxon>Entamoeba</taxon>
    </lineage>
</organism>
<dbReference type="VEuPathDB" id="AmoebaDB:EIN_005820"/>
<dbReference type="InterPro" id="IPR029052">
    <property type="entry name" value="Metallo-depent_PP-like"/>
</dbReference>
<sequence>MRSRSRSIPVERVDVSKSYRQQLLISNDPQTIPLPENPCKIALPPIEDRVLTSSMLFSGEKGKPNLKILKEHLKRQGKLEKYAAVKLIRQAAEIFKKEPNIIEVEAPVIIVGDIHGQFYDMLNFMDLLGSPAENRFVFLGDYVDRGDFSTEVILYLFALKICYPDNIKMLRGNHESRLMCEYMTFLLECHCKYTIKIYDEFVACFDTLPLVALVSKNVNGRILCMHGGLSPSIGLLDDIAKINRFTEPPSEGSLCDLLWSDPISEWDPDSPEWIGVSRKEWEEITFRPNKQRKTSYYYGKKAVNRFLEANNLFCIVRAHQVQDNGFKDHKYFNPSRHLSEVFTIFSAPNYCDYYKNYGAVMRITERPFDIKTFVWKQHPVVLEDFQDGMSFSLDYLMEGIITILQELIVGIKDEKNVGDGDDKDPLIEKSKKLFAKSSKIQERREKYMAINDKNYHQNMTLFEKACSIDSENESFPTLEMINRKFQHHPGALRKGMSSPALLQKQAPAAAGLSGQMGGTLGGAFAGAKAGKEKGGVIVLKKS</sequence>
<dbReference type="GO" id="GO:0033192">
    <property type="term" value="F:calmodulin-dependent protein phosphatase activity"/>
    <property type="evidence" value="ECO:0007669"/>
    <property type="project" value="InterPro"/>
</dbReference>
<keyword evidence="1 3" id="KW-0378">Hydrolase</keyword>
<gene>
    <name evidence="3" type="ORF">EIN_005820</name>
</gene>
<dbReference type="EC" id="3.1.3.16" evidence="1"/>
<protein>
    <recommendedName>
        <fullName evidence="1">Serine/threonine-protein phosphatase</fullName>
        <ecNumber evidence="1">3.1.3.16</ecNumber>
    </recommendedName>
</protein>
<dbReference type="GO" id="GO:0097720">
    <property type="term" value="P:calcineurin-mediated signaling"/>
    <property type="evidence" value="ECO:0007669"/>
    <property type="project" value="InterPro"/>
</dbReference>
<dbReference type="InterPro" id="IPR004843">
    <property type="entry name" value="Calcineurin-like_PHP"/>
</dbReference>
<evidence type="ECO:0000259" key="2">
    <source>
        <dbReference type="PROSITE" id="PS00125"/>
    </source>
</evidence>
<dbReference type="PANTHER" id="PTHR45673">
    <property type="entry name" value="SERINE/THREONINE-PROTEIN PHOSPHATASE 2B CATALYTIC SUBUNIT 1-RELATED"/>
    <property type="match status" value="1"/>
</dbReference>
<evidence type="ECO:0000313" key="3">
    <source>
        <dbReference type="EMBL" id="ELP93671.1"/>
    </source>
</evidence>
<proteinExistence type="inferred from homology"/>
<feature type="domain" description="Serine/threonine specific protein phosphatases" evidence="2">
    <location>
        <begin position="170"/>
        <end position="175"/>
    </location>
</feature>
<dbReference type="FunFam" id="3.60.21.10:FF:000031">
    <property type="entry name" value="Serine/threonine-protein phosphatase"/>
    <property type="match status" value="1"/>
</dbReference>
<dbReference type="SUPFAM" id="SSF56300">
    <property type="entry name" value="Metallo-dependent phosphatases"/>
    <property type="match status" value="1"/>
</dbReference>